<dbReference type="Pfam" id="PF00171">
    <property type="entry name" value="Aldedh"/>
    <property type="match status" value="1"/>
</dbReference>
<gene>
    <name evidence="5" type="ORF">J2S75_004007</name>
</gene>
<organism evidence="5 6">
    <name type="scientific">Ancylobacter polymorphus</name>
    <dbReference type="NCBI Taxonomy" id="223390"/>
    <lineage>
        <taxon>Bacteria</taxon>
        <taxon>Pseudomonadati</taxon>
        <taxon>Pseudomonadota</taxon>
        <taxon>Alphaproteobacteria</taxon>
        <taxon>Hyphomicrobiales</taxon>
        <taxon>Xanthobacteraceae</taxon>
        <taxon>Ancylobacter</taxon>
    </lineage>
</organism>
<name>A0ABU0BIT0_9HYPH</name>
<feature type="active site" evidence="2">
    <location>
        <position position="217"/>
    </location>
</feature>
<dbReference type="SUPFAM" id="SSF53720">
    <property type="entry name" value="ALDH-like"/>
    <property type="match status" value="1"/>
</dbReference>
<dbReference type="Gene3D" id="3.40.309.10">
    <property type="entry name" value="Aldehyde Dehydrogenase, Chain A, domain 2"/>
    <property type="match status" value="1"/>
</dbReference>
<dbReference type="Gene3D" id="3.40.605.10">
    <property type="entry name" value="Aldehyde Dehydrogenase, Chain A, domain 1"/>
    <property type="match status" value="1"/>
</dbReference>
<protein>
    <submittedName>
        <fullName evidence="5">Aldehyde dehydrogenase (NAD+)/betaine-aldehyde dehydrogenase</fullName>
        <ecNumber evidence="5">1.2.1.3</ecNumber>
        <ecNumber evidence="5">1.2.1.8</ecNumber>
    </submittedName>
</protein>
<dbReference type="InterPro" id="IPR016163">
    <property type="entry name" value="Ald_DH_C"/>
</dbReference>
<evidence type="ECO:0000259" key="4">
    <source>
        <dbReference type="Pfam" id="PF00171"/>
    </source>
</evidence>
<reference evidence="5 6" key="1">
    <citation type="submission" date="2023-07" db="EMBL/GenBank/DDBJ databases">
        <title>Genomic Encyclopedia of Type Strains, Phase IV (KMG-IV): sequencing the most valuable type-strain genomes for metagenomic binning, comparative biology and taxonomic classification.</title>
        <authorList>
            <person name="Goeker M."/>
        </authorList>
    </citation>
    <scope>NUCLEOTIDE SEQUENCE [LARGE SCALE GENOMIC DNA]</scope>
    <source>
        <strain evidence="5 6">DSM 2457</strain>
    </source>
</reference>
<dbReference type="PROSITE" id="PS00687">
    <property type="entry name" value="ALDEHYDE_DEHYDR_GLU"/>
    <property type="match status" value="1"/>
</dbReference>
<feature type="domain" description="Aldehyde dehydrogenase" evidence="4">
    <location>
        <begin position="2"/>
        <end position="445"/>
    </location>
</feature>
<dbReference type="EC" id="1.2.1.3" evidence="5"/>
<dbReference type="InterPro" id="IPR016162">
    <property type="entry name" value="Ald_DH_N"/>
</dbReference>
<dbReference type="PANTHER" id="PTHR11699">
    <property type="entry name" value="ALDEHYDE DEHYDROGENASE-RELATED"/>
    <property type="match status" value="1"/>
</dbReference>
<evidence type="ECO:0000256" key="3">
    <source>
        <dbReference type="RuleBase" id="RU003345"/>
    </source>
</evidence>
<dbReference type="EC" id="1.2.1.8" evidence="5"/>
<keyword evidence="6" id="KW-1185">Reference proteome</keyword>
<keyword evidence="1 3" id="KW-0560">Oxidoreductase</keyword>
<dbReference type="Proteomes" id="UP001224682">
    <property type="component" value="Unassembled WGS sequence"/>
</dbReference>
<dbReference type="GO" id="GO:0008802">
    <property type="term" value="F:betaine-aldehyde dehydrogenase (NAD+) activity"/>
    <property type="evidence" value="ECO:0007669"/>
    <property type="project" value="UniProtKB-EC"/>
</dbReference>
<evidence type="ECO:0000256" key="2">
    <source>
        <dbReference type="PROSITE-ProRule" id="PRU10007"/>
    </source>
</evidence>
<dbReference type="InterPro" id="IPR015590">
    <property type="entry name" value="Aldehyde_DH_dom"/>
</dbReference>
<sequence>MLGHVPAARAADVNRAVAAAETAGTDWAALDVRKRAKYVRAVAEGIRARADEILRVEVMDTGNTISKMRADVDTAGNALEHYAGLGSEIKGETIPASAQNLHLTLREPYGVVGRIIPFNHPIKFAANALAAPLMAGNTVVLKPPEQSPLSAMILAEICREALPPGVVNIVTGTGRETGEALVRHPSVRRLAFTGSVPTGMAIQRAAAEVAVKHVTLELGGKNPLIAYPDMDPEKIAEVAVRGMNFAWQGQSCGSTSRLLLHESLYEPVLKHLVARVAALRLGDPLDPQSQMGPINSAAHYERVRALVQAGIDQGATLAHGGRRPSDEQFRRGYWLEPTVFTDVVSTMRIAQEEIFGPVLSVMRWKEESEAFAIANATSFGLTASIWTNDIRAALRAARAVRAGYIWVNGASGHFYGTPFGGMKNSGLGREEGLDELLSYTEVKTIHIIL</sequence>
<dbReference type="InterPro" id="IPR029510">
    <property type="entry name" value="Ald_DH_CS_GLU"/>
</dbReference>
<evidence type="ECO:0000313" key="5">
    <source>
        <dbReference type="EMBL" id="MDQ0304957.1"/>
    </source>
</evidence>
<dbReference type="InterPro" id="IPR016161">
    <property type="entry name" value="Ald_DH/histidinol_DH"/>
</dbReference>
<comment type="caution">
    <text evidence="5">The sequence shown here is derived from an EMBL/GenBank/DDBJ whole genome shotgun (WGS) entry which is preliminary data.</text>
</comment>
<dbReference type="EMBL" id="JAUSUI010000010">
    <property type="protein sequence ID" value="MDQ0304957.1"/>
    <property type="molecule type" value="Genomic_DNA"/>
</dbReference>
<proteinExistence type="inferred from homology"/>
<accession>A0ABU0BIT0</accession>
<comment type="similarity">
    <text evidence="3">Belongs to the aldehyde dehydrogenase family.</text>
</comment>
<evidence type="ECO:0000313" key="6">
    <source>
        <dbReference type="Proteomes" id="UP001224682"/>
    </source>
</evidence>
<evidence type="ECO:0000256" key="1">
    <source>
        <dbReference type="ARBA" id="ARBA00023002"/>
    </source>
</evidence>